<dbReference type="AlphaFoldDB" id="A0A1F7JIP8"/>
<reference evidence="1 2" key="1">
    <citation type="journal article" date="2016" name="Nat. Commun.">
        <title>Thousands of microbial genomes shed light on interconnected biogeochemical processes in an aquifer system.</title>
        <authorList>
            <person name="Anantharaman K."/>
            <person name="Brown C.T."/>
            <person name="Hug L.A."/>
            <person name="Sharon I."/>
            <person name="Castelle C.J."/>
            <person name="Probst A.J."/>
            <person name="Thomas B.C."/>
            <person name="Singh A."/>
            <person name="Wilkins M.J."/>
            <person name="Karaoz U."/>
            <person name="Brodie E.L."/>
            <person name="Williams K.H."/>
            <person name="Hubbard S.S."/>
            <person name="Banfield J.F."/>
        </authorList>
    </citation>
    <scope>NUCLEOTIDE SEQUENCE [LARGE SCALE GENOMIC DNA]</scope>
</reference>
<evidence type="ECO:0000313" key="2">
    <source>
        <dbReference type="Proteomes" id="UP000177418"/>
    </source>
</evidence>
<sequence length="249" mass="26775">MGESDIDVDHKLGGSISRRTFLGGVSGVVVGGAVVGVADRLGLHRSPVGPDTAPPQIYSLDDLAREWAGKEPSGWPKTPQEAAKAFGGKPEWYTYKIDNSKRMGGLFPYYWDIANLNDQYDAMEISIQLGEPGARGVATMVAHTGGPEMEFYFVYGHGKVPPIYEATIHSVDTTNQSPKVQSDPLFLARSQSSAEVMSFGPAYPGRHFVWTEVPTDGGGTKGGYSKVTVDPVFESEATFPPVSLPSHLP</sequence>
<organism evidence="1 2">
    <name type="scientific">Candidatus Roizmanbacteria bacterium RIFCSPLOWO2_02_FULL_36_11</name>
    <dbReference type="NCBI Taxonomy" id="1802071"/>
    <lineage>
        <taxon>Bacteria</taxon>
        <taxon>Candidatus Roizmaniibacteriota</taxon>
    </lineage>
</organism>
<dbReference type="Proteomes" id="UP000177418">
    <property type="component" value="Unassembled WGS sequence"/>
</dbReference>
<evidence type="ECO:0000313" key="1">
    <source>
        <dbReference type="EMBL" id="OGK55485.1"/>
    </source>
</evidence>
<protein>
    <submittedName>
        <fullName evidence="1">Uncharacterized protein</fullName>
    </submittedName>
</protein>
<accession>A0A1F7JIP8</accession>
<name>A0A1F7JIP8_9BACT</name>
<proteinExistence type="predicted"/>
<dbReference type="EMBL" id="MGAV01000002">
    <property type="protein sequence ID" value="OGK55485.1"/>
    <property type="molecule type" value="Genomic_DNA"/>
</dbReference>
<gene>
    <name evidence="1" type="ORF">A3H78_04945</name>
</gene>
<comment type="caution">
    <text evidence="1">The sequence shown here is derived from an EMBL/GenBank/DDBJ whole genome shotgun (WGS) entry which is preliminary data.</text>
</comment>